<dbReference type="InterPro" id="IPR025474">
    <property type="entry name" value="DUF4325"/>
</dbReference>
<proteinExistence type="predicted"/>
<dbReference type="Pfam" id="PF14213">
    <property type="entry name" value="DUF4325"/>
    <property type="match status" value="1"/>
</dbReference>
<name>A0A437MNA1_9PROT</name>
<evidence type="ECO:0000259" key="1">
    <source>
        <dbReference type="Pfam" id="PF14213"/>
    </source>
</evidence>
<protein>
    <submittedName>
        <fullName evidence="2">DUF4325 domain-containing protein</fullName>
    </submittedName>
</protein>
<feature type="domain" description="DUF4325" evidence="1">
    <location>
        <begin position="34"/>
        <end position="93"/>
    </location>
</feature>
<dbReference type="EMBL" id="SACL01000001">
    <property type="protein sequence ID" value="RVT99116.1"/>
    <property type="molecule type" value="Genomic_DNA"/>
</dbReference>
<comment type="caution">
    <text evidence="2">The sequence shown here is derived from an EMBL/GenBank/DDBJ whole genome shotgun (WGS) entry which is preliminary data.</text>
</comment>
<evidence type="ECO:0000313" key="3">
    <source>
        <dbReference type="Proteomes" id="UP000282957"/>
    </source>
</evidence>
<dbReference type="Proteomes" id="UP000282957">
    <property type="component" value="Unassembled WGS sequence"/>
</dbReference>
<organism evidence="2 3">
    <name type="scientific">Rhodovarius crocodyli</name>
    <dbReference type="NCBI Taxonomy" id="1979269"/>
    <lineage>
        <taxon>Bacteria</taxon>
        <taxon>Pseudomonadati</taxon>
        <taxon>Pseudomonadota</taxon>
        <taxon>Alphaproteobacteria</taxon>
        <taxon>Acetobacterales</taxon>
        <taxon>Roseomonadaceae</taxon>
        <taxon>Rhodovarius</taxon>
    </lineage>
</organism>
<dbReference type="AlphaFoldDB" id="A0A437MNA1"/>
<dbReference type="OrthoDB" id="1551124at2"/>
<gene>
    <name evidence="2" type="ORF">EOD42_03135</name>
</gene>
<dbReference type="RefSeq" id="WP_127785810.1">
    <property type="nucleotide sequence ID" value="NZ_SACL01000001.1"/>
</dbReference>
<evidence type="ECO:0000313" key="2">
    <source>
        <dbReference type="EMBL" id="RVT99116.1"/>
    </source>
</evidence>
<sequence>MTEHLVSTGSYTIDVARDFSAYPGGRYARLGPFSGEAFRKEQLEPALQRGGNVIVILDGAESYPVSFLEEAFGGLVRVSGYSKSELEQRLKIQASKPRLATLRDLAWNYINKAPAKSK</sequence>
<keyword evidence="3" id="KW-1185">Reference proteome</keyword>
<reference evidence="2 3" key="1">
    <citation type="submission" date="2019-01" db="EMBL/GenBank/DDBJ databases">
        <authorList>
            <person name="Chen W.-M."/>
        </authorList>
    </citation>
    <scope>NUCLEOTIDE SEQUENCE [LARGE SCALE GENOMIC DNA]</scope>
    <source>
        <strain evidence="2 3">CCP-6</strain>
    </source>
</reference>
<accession>A0A437MNA1</accession>